<dbReference type="GO" id="GO:0043015">
    <property type="term" value="F:gamma-tubulin binding"/>
    <property type="evidence" value="ECO:0007669"/>
    <property type="project" value="InterPro"/>
</dbReference>
<dbReference type="PANTHER" id="PTHR19302:SF13">
    <property type="entry name" value="GAMMA-TUBULIN COMPLEX COMPONENT 2"/>
    <property type="match status" value="1"/>
</dbReference>
<dbReference type="GO" id="GO:0000278">
    <property type="term" value="P:mitotic cell cycle"/>
    <property type="evidence" value="ECO:0007669"/>
    <property type="project" value="TreeGrafter"/>
</dbReference>
<dbReference type="GO" id="GO:0000922">
    <property type="term" value="C:spindle pole"/>
    <property type="evidence" value="ECO:0007669"/>
    <property type="project" value="InterPro"/>
</dbReference>
<dbReference type="GO" id="GO:0031122">
    <property type="term" value="P:cytoplasmic microtubule organization"/>
    <property type="evidence" value="ECO:0007669"/>
    <property type="project" value="TreeGrafter"/>
</dbReference>
<dbReference type="Proteomes" id="UP001219518">
    <property type="component" value="Unassembled WGS sequence"/>
</dbReference>
<dbReference type="Pfam" id="PF04130">
    <property type="entry name" value="GCP_C_terminal"/>
    <property type="match status" value="1"/>
</dbReference>
<evidence type="ECO:0000256" key="4">
    <source>
        <dbReference type="ARBA" id="ARBA00023212"/>
    </source>
</evidence>
<evidence type="ECO:0000256" key="3">
    <source>
        <dbReference type="ARBA" id="ARBA00022701"/>
    </source>
</evidence>
<proteinExistence type="inferred from homology"/>
<evidence type="ECO:0000313" key="7">
    <source>
        <dbReference type="EMBL" id="KAK3932438.1"/>
    </source>
</evidence>
<organism evidence="7 8">
    <name type="scientific">Frankliniella fusca</name>
    <dbReference type="NCBI Taxonomy" id="407009"/>
    <lineage>
        <taxon>Eukaryota</taxon>
        <taxon>Metazoa</taxon>
        <taxon>Ecdysozoa</taxon>
        <taxon>Arthropoda</taxon>
        <taxon>Hexapoda</taxon>
        <taxon>Insecta</taxon>
        <taxon>Pterygota</taxon>
        <taxon>Neoptera</taxon>
        <taxon>Paraneoptera</taxon>
        <taxon>Thysanoptera</taxon>
        <taxon>Terebrantia</taxon>
        <taxon>Thripoidea</taxon>
        <taxon>Thripidae</taxon>
        <taxon>Frankliniella</taxon>
    </lineage>
</organism>
<comment type="caution">
    <text evidence="7">The sequence shown here is derived from an EMBL/GenBank/DDBJ whole genome shotgun (WGS) entry which is preliminary data.</text>
</comment>
<feature type="domain" description="Gamma tubulin complex component C-terminal" evidence="6">
    <location>
        <begin position="48"/>
        <end position="184"/>
    </location>
</feature>
<evidence type="ECO:0000256" key="5">
    <source>
        <dbReference type="RuleBase" id="RU363050"/>
    </source>
</evidence>
<evidence type="ECO:0000259" key="6">
    <source>
        <dbReference type="Pfam" id="PF04130"/>
    </source>
</evidence>
<dbReference type="EMBL" id="JAHWGI010001436">
    <property type="protein sequence ID" value="KAK3932438.1"/>
    <property type="molecule type" value="Genomic_DNA"/>
</dbReference>
<accession>A0AAE1I397</accession>
<protein>
    <recommendedName>
        <fullName evidence="5">Gamma-tubulin complex component</fullName>
    </recommendedName>
</protein>
<reference evidence="7" key="1">
    <citation type="submission" date="2021-07" db="EMBL/GenBank/DDBJ databases">
        <authorList>
            <person name="Catto M.A."/>
            <person name="Jacobson A."/>
            <person name="Kennedy G."/>
            <person name="Labadie P."/>
            <person name="Hunt B.G."/>
            <person name="Srinivasan R."/>
        </authorList>
    </citation>
    <scope>NUCLEOTIDE SEQUENCE</scope>
    <source>
        <strain evidence="7">PL_HMW_Pooled</strain>
        <tissue evidence="7">Head</tissue>
    </source>
</reference>
<comment type="similarity">
    <text evidence="1 5">Belongs to the TUBGCP family.</text>
</comment>
<dbReference type="GO" id="GO:0051321">
    <property type="term" value="P:meiotic cell cycle"/>
    <property type="evidence" value="ECO:0007669"/>
    <property type="project" value="TreeGrafter"/>
</dbReference>
<keyword evidence="2 5" id="KW-0963">Cytoplasm</keyword>
<evidence type="ECO:0000256" key="1">
    <source>
        <dbReference type="ARBA" id="ARBA00010337"/>
    </source>
</evidence>
<dbReference type="GO" id="GO:0000930">
    <property type="term" value="C:gamma-tubulin complex"/>
    <property type="evidence" value="ECO:0007669"/>
    <property type="project" value="TreeGrafter"/>
</dbReference>
<dbReference type="InterPro" id="IPR040457">
    <property type="entry name" value="GCP_C"/>
</dbReference>
<reference evidence="7" key="2">
    <citation type="journal article" date="2023" name="BMC Genomics">
        <title>Pest status, molecular evolution, and epigenetic factors derived from the genome assembly of Frankliniella fusca, a thysanopteran phytovirus vector.</title>
        <authorList>
            <person name="Catto M.A."/>
            <person name="Labadie P.E."/>
            <person name="Jacobson A.L."/>
            <person name="Kennedy G.G."/>
            <person name="Srinivasan R."/>
            <person name="Hunt B.G."/>
        </authorList>
    </citation>
    <scope>NUCLEOTIDE SEQUENCE</scope>
    <source>
        <strain evidence="7">PL_HMW_Pooled</strain>
    </source>
</reference>
<comment type="subcellular location">
    <subcellularLocation>
        <location evidence="5">Cytoplasm</location>
        <location evidence="5">Cytoskeleton</location>
        <location evidence="5">Microtubule organizing center</location>
    </subcellularLocation>
</comment>
<dbReference type="GO" id="GO:0007020">
    <property type="term" value="P:microtubule nucleation"/>
    <property type="evidence" value="ECO:0007669"/>
    <property type="project" value="InterPro"/>
</dbReference>
<name>A0AAE1I397_9NEOP</name>
<keyword evidence="4 5" id="KW-0206">Cytoskeleton</keyword>
<dbReference type="AlphaFoldDB" id="A0AAE1I397"/>
<sequence length="206" mass="22838">MERPGFLGVRMDIRSPASVRQTFSHLQVCDIRTLGFPVYTWYCILLLVTNVDQVLTCHGDFLCTCIKDCMLTNPNLLKMVNILIGVCVSFCRFFENAQRYFVDAELNSMIAPSDAESDVSEAAPSIECSTSAPGENFEDSIQNFDEQFSAALIGLLHKIDELAVEDNNEKMLNVLYRMDFNSYYSSSLLVPSATGSTQSGVAHTSG</sequence>
<dbReference type="PANTHER" id="PTHR19302">
    <property type="entry name" value="GAMMA TUBULIN COMPLEX PROTEIN"/>
    <property type="match status" value="1"/>
</dbReference>
<keyword evidence="3 5" id="KW-0493">Microtubule</keyword>
<keyword evidence="8" id="KW-1185">Reference proteome</keyword>
<dbReference type="GO" id="GO:0051225">
    <property type="term" value="P:spindle assembly"/>
    <property type="evidence" value="ECO:0007669"/>
    <property type="project" value="TreeGrafter"/>
</dbReference>
<evidence type="ECO:0000313" key="8">
    <source>
        <dbReference type="Proteomes" id="UP001219518"/>
    </source>
</evidence>
<dbReference type="InterPro" id="IPR042241">
    <property type="entry name" value="GCP_C_sf"/>
</dbReference>
<dbReference type="GO" id="GO:0005874">
    <property type="term" value="C:microtubule"/>
    <property type="evidence" value="ECO:0007669"/>
    <property type="project" value="UniProtKB-KW"/>
</dbReference>
<dbReference type="GO" id="GO:0051011">
    <property type="term" value="F:microtubule minus-end binding"/>
    <property type="evidence" value="ECO:0007669"/>
    <property type="project" value="TreeGrafter"/>
</dbReference>
<dbReference type="Gene3D" id="1.20.120.1900">
    <property type="entry name" value="Gamma-tubulin complex, C-terminal domain"/>
    <property type="match status" value="1"/>
</dbReference>
<dbReference type="InterPro" id="IPR007259">
    <property type="entry name" value="GCP"/>
</dbReference>
<evidence type="ECO:0000256" key="2">
    <source>
        <dbReference type="ARBA" id="ARBA00022490"/>
    </source>
</evidence>
<gene>
    <name evidence="7" type="ORF">KUF71_012615</name>
</gene>